<dbReference type="PATRIC" id="fig|1311.619.peg.1102"/>
<name>Q93TI6_STRAG</name>
<dbReference type="SUPFAM" id="SSF53448">
    <property type="entry name" value="Nucleotide-diphospho-sugar transferases"/>
    <property type="match status" value="1"/>
</dbReference>
<sequence>MIEKTMIPKKIHYCWFGGNPKSELLLKCIKSWEKYCPDYEIIEWNEQNYDVNKITYTRQAYKEGKYAFVSDYARLDIIYQYGGIYLDTDVELIKPIDDLLNCESYFACELPGEVNTGLGFGSISRNPFIKENMKIYEDTEYYSLKKTCVAITTDLLTEQGLKYINKIQVINGILIYPPSYFCPVNMLTNKINIKEETLTIHHYGRNWGGEKKIIDLGRIKLGVHLLLDKIFGYGTYRNILKAVKK</sequence>
<dbReference type="GO" id="GO:0000030">
    <property type="term" value="F:mannosyltransferase activity"/>
    <property type="evidence" value="ECO:0007669"/>
    <property type="project" value="TreeGrafter"/>
</dbReference>
<dbReference type="InterPro" id="IPR051706">
    <property type="entry name" value="Glycosyltransferase_domain"/>
</dbReference>
<dbReference type="InterPro" id="IPR029044">
    <property type="entry name" value="Nucleotide-diphossugar_trans"/>
</dbReference>
<dbReference type="Pfam" id="PF04488">
    <property type="entry name" value="Gly_transf_sug"/>
    <property type="match status" value="1"/>
</dbReference>
<dbReference type="PANTHER" id="PTHR32385">
    <property type="entry name" value="MANNOSYL PHOSPHORYLINOSITOL CERAMIDE SYNTHASE"/>
    <property type="match status" value="1"/>
</dbReference>
<reference evidence="3" key="3">
    <citation type="submission" date="2012-03" db="EMBL/GenBank/DDBJ databases">
        <authorList>
            <person name="TRIEU-CUOT P."/>
        </authorList>
    </citation>
    <scope>NUCLEOTIDE SEQUENCE</scope>
    <source>
        <strain evidence="3">CCH09361</strain>
        <strain evidence="4">CCH10418</strain>
    </source>
</reference>
<dbReference type="RefSeq" id="WP_000570833.1">
    <property type="nucleotide sequence ID" value="NZ_CP101991.1"/>
</dbReference>
<dbReference type="GO" id="GO:0016020">
    <property type="term" value="C:membrane"/>
    <property type="evidence" value="ECO:0007669"/>
    <property type="project" value="GOC"/>
</dbReference>
<dbReference type="GO" id="GO:0051999">
    <property type="term" value="P:mannosyl-inositol phosphorylceramide biosynthetic process"/>
    <property type="evidence" value="ECO:0007669"/>
    <property type="project" value="TreeGrafter"/>
</dbReference>
<keyword evidence="1 2" id="KW-0808">Transferase</keyword>
<protein>
    <submittedName>
        <fullName evidence="3">AlphA-1-4 glucosyltransferase</fullName>
    </submittedName>
    <submittedName>
        <fullName evidence="2">Putative glycosyltransferase CpsIVN</fullName>
    </submittedName>
</protein>
<dbReference type="PANTHER" id="PTHR32385:SF15">
    <property type="entry name" value="INOSITOL PHOSPHOCERAMIDE MANNOSYLTRANSFERASE 1"/>
    <property type="match status" value="1"/>
</dbReference>
<dbReference type="InterPro" id="IPR007577">
    <property type="entry name" value="GlycoTrfase_DXD_sugar-bd_CS"/>
</dbReference>
<evidence type="ECO:0000313" key="2">
    <source>
        <dbReference type="EMBL" id="AAK43611.1"/>
    </source>
</evidence>
<dbReference type="EMBL" id="HE795400">
    <property type="protein sequence ID" value="CCG97595.1"/>
    <property type="molecule type" value="Genomic_DNA"/>
</dbReference>
<dbReference type="EMBL" id="HE795401">
    <property type="protein sequence ID" value="CCG97677.1"/>
    <property type="molecule type" value="Genomic_DNA"/>
</dbReference>
<gene>
    <name evidence="2" type="primary">cpsIVN</name>
    <name evidence="3" type="synonym">cpsM4</name>
</gene>
<dbReference type="CAZy" id="GT32">
    <property type="family name" value="Glycosyltransferase Family 32"/>
</dbReference>
<dbReference type="AlphaFoldDB" id="Q93TI6"/>
<organism evidence="2">
    <name type="scientific">Streptococcus agalactiae</name>
    <dbReference type="NCBI Taxonomy" id="1311"/>
    <lineage>
        <taxon>Bacteria</taxon>
        <taxon>Bacillati</taxon>
        <taxon>Bacillota</taxon>
        <taxon>Bacilli</taxon>
        <taxon>Lactobacillales</taxon>
        <taxon>Streptococcaceae</taxon>
        <taxon>Streptococcus</taxon>
    </lineage>
</organism>
<evidence type="ECO:0000256" key="1">
    <source>
        <dbReference type="ARBA" id="ARBA00022679"/>
    </source>
</evidence>
<evidence type="ECO:0000313" key="3">
    <source>
        <dbReference type="EMBL" id="CCG97595.1"/>
    </source>
</evidence>
<accession>Q93TI6</accession>
<evidence type="ECO:0000313" key="4">
    <source>
        <dbReference type="EMBL" id="CCG97677.1"/>
    </source>
</evidence>
<reference evidence="2" key="1">
    <citation type="journal article" date="2002" name="Mol. Microbiol.">
        <title>CpsK of Streptococcus agalactiae exhibits alpha2,3-sialyltransferase activity in Haemophilus ducreyi.</title>
        <authorList>
            <person name="Chaffin D.O."/>
            <person name="McKinnon K."/>
            <person name="Rubens C.E."/>
        </authorList>
    </citation>
    <scope>NUCLEOTIDE SEQUENCE</scope>
    <source>
        <strain evidence="2">CNTC 1/82</strain>
    </source>
</reference>
<reference evidence="3" key="2">
    <citation type="journal article" date="2012" name="J. Infect. Dis.">
        <title>Capsular switching in group B Streptococcus CC17 hypervirulent clone: a future challenge for polysaccharide vaccine development.</title>
        <authorList>
            <person name="Bellais S."/>
            <person name="Six A."/>
            <person name="Fouet A."/>
            <person name="Longo M."/>
            <person name="Dmytruk N."/>
            <person name="Glaser P."/>
            <person name="Trieu-Cuot P."/>
            <person name="Poyart C."/>
        </authorList>
    </citation>
    <scope>NUCLEOTIDE SEQUENCE</scope>
    <source>
        <strain evidence="3">CCH09361</strain>
        <strain evidence="4">CCH10418</strain>
    </source>
</reference>
<dbReference type="EMBL" id="AF355776">
    <property type="protein sequence ID" value="AAK43611.1"/>
    <property type="molecule type" value="Genomic_DNA"/>
</dbReference>
<dbReference type="Gene3D" id="3.90.550.20">
    <property type="match status" value="1"/>
</dbReference>
<proteinExistence type="predicted"/>